<dbReference type="AlphaFoldDB" id="A0A3E2BR45"/>
<organism evidence="1 2">
    <name type="scientific">Candidatus Saccharicenans subterraneus</name>
    <dbReference type="NCBI Taxonomy" id="2508984"/>
    <lineage>
        <taxon>Bacteria</taxon>
        <taxon>Candidatus Aminicenantota</taxon>
        <taxon>Candidatus Aminicenantia</taxon>
        <taxon>Candidatus Aminicenantales</taxon>
        <taxon>Candidatus Saccharicenantaceae</taxon>
        <taxon>Candidatus Saccharicenans</taxon>
    </lineage>
</organism>
<gene>
    <name evidence="1" type="ORF">OP8BY_1038</name>
</gene>
<dbReference type="Proteomes" id="UP000257323">
    <property type="component" value="Unassembled WGS sequence"/>
</dbReference>
<dbReference type="EMBL" id="QUAH01000001">
    <property type="protein sequence ID" value="RFT17096.1"/>
    <property type="molecule type" value="Genomic_DNA"/>
</dbReference>
<name>A0A3E2BR45_9BACT</name>
<protein>
    <submittedName>
        <fullName evidence="1">Uncharacterized protein</fullName>
    </submittedName>
</protein>
<evidence type="ECO:0000313" key="2">
    <source>
        <dbReference type="Proteomes" id="UP000257323"/>
    </source>
</evidence>
<reference evidence="1 2" key="1">
    <citation type="submission" date="2018-08" db="EMBL/GenBank/DDBJ databases">
        <title>Genome analysis of the thermophilic bacterium of the candidate phylum Aminicenantes from deep subsurface aquifer revealed its physiology and ecological role.</title>
        <authorList>
            <person name="Kadnikov V.V."/>
            <person name="Mardanov A.V."/>
            <person name="Beletsky A.V."/>
            <person name="Karnachuk O.V."/>
            <person name="Ravin N.V."/>
        </authorList>
    </citation>
    <scope>NUCLEOTIDE SEQUENCE [LARGE SCALE GENOMIC DNA]</scope>
    <source>
        <strain evidence="1">BY38</strain>
    </source>
</reference>
<accession>A0A3E2BR45</accession>
<comment type="caution">
    <text evidence="1">The sequence shown here is derived from an EMBL/GenBank/DDBJ whole genome shotgun (WGS) entry which is preliminary data.</text>
</comment>
<proteinExistence type="predicted"/>
<evidence type="ECO:0000313" key="1">
    <source>
        <dbReference type="EMBL" id="RFT17096.1"/>
    </source>
</evidence>
<sequence length="37" mass="4341">MADLIKIKKDKSFYPVIATMADEKISIKKIDRSRRCQ</sequence>